<evidence type="ECO:0000313" key="3">
    <source>
        <dbReference type="EMBL" id="MFD1302339.1"/>
    </source>
</evidence>
<organism evidence="3 4">
    <name type="scientific">Methylobacterium marchantiae</name>
    <dbReference type="NCBI Taxonomy" id="600331"/>
    <lineage>
        <taxon>Bacteria</taxon>
        <taxon>Pseudomonadati</taxon>
        <taxon>Pseudomonadota</taxon>
        <taxon>Alphaproteobacteria</taxon>
        <taxon>Hyphomicrobiales</taxon>
        <taxon>Methylobacteriaceae</taxon>
        <taxon>Methylobacterium</taxon>
    </lineage>
</organism>
<sequence length="223" mass="23740">MPPDPDTTRPDPTLPKSLGDPEQVAIRRTLLDAAHVTSLRALARRIAAERSADVPDPDPLDGGIEARLLLLLETPGPGIGRTGFVSRDNPTGTAANLFRFLAGAGIARRDSLIWNAVPWVIHAPGALNRAPRRAEIAMAATYLAPLIDLLPSLDVAVLAGRVAGLSREPLRQLRPGLPVIAVPHPSPTYVCTSPMVAERIRAGLDEAAAILRRRRSSPARSDG</sequence>
<dbReference type="SUPFAM" id="SSF52141">
    <property type="entry name" value="Uracil-DNA glycosylase-like"/>
    <property type="match status" value="1"/>
</dbReference>
<dbReference type="InterPro" id="IPR005122">
    <property type="entry name" value="Uracil-DNA_glycosylase-like"/>
</dbReference>
<protein>
    <submittedName>
        <fullName evidence="3">Uracil-DNA glycosylase</fullName>
    </submittedName>
</protein>
<dbReference type="InterPro" id="IPR036895">
    <property type="entry name" value="Uracil-DNA_glycosylase-like_sf"/>
</dbReference>
<dbReference type="CDD" id="cd10035">
    <property type="entry name" value="UDG_like"/>
    <property type="match status" value="1"/>
</dbReference>
<reference evidence="4" key="1">
    <citation type="journal article" date="2019" name="Int. J. Syst. Evol. Microbiol.">
        <title>The Global Catalogue of Microorganisms (GCM) 10K type strain sequencing project: providing services to taxonomists for standard genome sequencing and annotation.</title>
        <authorList>
            <consortium name="The Broad Institute Genomics Platform"/>
            <consortium name="The Broad Institute Genome Sequencing Center for Infectious Disease"/>
            <person name="Wu L."/>
            <person name="Ma J."/>
        </authorList>
    </citation>
    <scope>NUCLEOTIDE SEQUENCE [LARGE SCALE GENOMIC DNA]</scope>
    <source>
        <strain evidence="4">CCUG 56108</strain>
    </source>
</reference>
<evidence type="ECO:0000256" key="1">
    <source>
        <dbReference type="SAM" id="MobiDB-lite"/>
    </source>
</evidence>
<dbReference type="Gene3D" id="3.40.470.10">
    <property type="entry name" value="Uracil-DNA glycosylase-like domain"/>
    <property type="match status" value="1"/>
</dbReference>
<dbReference type="EMBL" id="JBHTND010000015">
    <property type="protein sequence ID" value="MFD1302339.1"/>
    <property type="molecule type" value="Genomic_DNA"/>
</dbReference>
<feature type="region of interest" description="Disordered" evidence="1">
    <location>
        <begin position="1"/>
        <end position="20"/>
    </location>
</feature>
<evidence type="ECO:0000313" key="4">
    <source>
        <dbReference type="Proteomes" id="UP001597176"/>
    </source>
</evidence>
<evidence type="ECO:0000259" key="2">
    <source>
        <dbReference type="Pfam" id="PF03167"/>
    </source>
</evidence>
<dbReference type="RefSeq" id="WP_238202674.1">
    <property type="nucleotide sequence ID" value="NZ_JBHTND010000015.1"/>
</dbReference>
<accession>A0ABW3WYB3</accession>
<name>A0ABW3WYB3_9HYPH</name>
<gene>
    <name evidence="3" type="ORF">ACFQ4G_12240</name>
</gene>
<proteinExistence type="predicted"/>
<dbReference type="Proteomes" id="UP001597176">
    <property type="component" value="Unassembled WGS sequence"/>
</dbReference>
<dbReference type="Pfam" id="PF03167">
    <property type="entry name" value="UDG"/>
    <property type="match status" value="1"/>
</dbReference>
<feature type="domain" description="Uracil-DNA glycosylase-like" evidence="2">
    <location>
        <begin position="64"/>
        <end position="189"/>
    </location>
</feature>
<comment type="caution">
    <text evidence="3">The sequence shown here is derived from an EMBL/GenBank/DDBJ whole genome shotgun (WGS) entry which is preliminary data.</text>
</comment>
<keyword evidence="4" id="KW-1185">Reference proteome</keyword>